<organism evidence="8 9">
    <name type="scientific">Pseudomonas fulva</name>
    <dbReference type="NCBI Taxonomy" id="47880"/>
    <lineage>
        <taxon>Bacteria</taxon>
        <taxon>Pseudomonadati</taxon>
        <taxon>Pseudomonadota</taxon>
        <taxon>Gammaproteobacteria</taxon>
        <taxon>Pseudomonadales</taxon>
        <taxon>Pseudomonadaceae</taxon>
        <taxon>Pseudomonas</taxon>
    </lineage>
</organism>
<evidence type="ECO:0000256" key="5">
    <source>
        <dbReference type="SAM" id="Coils"/>
    </source>
</evidence>
<evidence type="ECO:0000259" key="7">
    <source>
        <dbReference type="PROSITE" id="PS51123"/>
    </source>
</evidence>
<keyword evidence="6" id="KW-0732">Signal</keyword>
<evidence type="ECO:0000256" key="2">
    <source>
        <dbReference type="ARBA" id="ARBA00023136"/>
    </source>
</evidence>
<keyword evidence="3" id="KW-0998">Cell outer membrane</keyword>
<keyword evidence="5" id="KW-0175">Coiled coil</keyword>
<dbReference type="OrthoDB" id="9782229at2"/>
<dbReference type="PROSITE" id="PS51257">
    <property type="entry name" value="PROKAR_LIPOPROTEIN"/>
    <property type="match status" value="1"/>
</dbReference>
<evidence type="ECO:0000256" key="3">
    <source>
        <dbReference type="ARBA" id="ARBA00023237"/>
    </source>
</evidence>
<reference evidence="8 9" key="1">
    <citation type="submission" date="2014-12" db="EMBL/GenBank/DDBJ databases">
        <title>16Stimator: statistical estimation of ribosomal gene copy numbers from draft genome assemblies.</title>
        <authorList>
            <person name="Perisin M.A."/>
            <person name="Vetter M."/>
            <person name="Gilbert J.A."/>
            <person name="Bergelson J."/>
        </authorList>
    </citation>
    <scope>NUCLEOTIDE SEQUENCE [LARGE SCALE GENOMIC DNA]</scope>
    <source>
        <strain evidence="8 9">MEJ086</strain>
    </source>
</reference>
<evidence type="ECO:0000256" key="1">
    <source>
        <dbReference type="ARBA" id="ARBA00004442"/>
    </source>
</evidence>
<dbReference type="PRINTS" id="PR01021">
    <property type="entry name" value="OMPADOMAIN"/>
</dbReference>
<comment type="subcellular location">
    <subcellularLocation>
        <location evidence="1">Cell outer membrane</location>
    </subcellularLocation>
</comment>
<accession>A0A0D0L6A1</accession>
<dbReference type="SUPFAM" id="SSF103088">
    <property type="entry name" value="OmpA-like"/>
    <property type="match status" value="1"/>
</dbReference>
<feature type="chain" id="PRO_5002215758" evidence="6">
    <location>
        <begin position="19"/>
        <end position="262"/>
    </location>
</feature>
<keyword evidence="2 4" id="KW-0472">Membrane</keyword>
<evidence type="ECO:0000313" key="8">
    <source>
        <dbReference type="EMBL" id="KIQ06572.1"/>
    </source>
</evidence>
<gene>
    <name evidence="8" type="ORF">RU08_00505</name>
</gene>
<feature type="coiled-coil region" evidence="5">
    <location>
        <begin position="95"/>
        <end position="134"/>
    </location>
</feature>
<comment type="caution">
    <text evidence="8">The sequence shown here is derived from an EMBL/GenBank/DDBJ whole genome shotgun (WGS) entry which is preliminary data.</text>
</comment>
<dbReference type="EMBL" id="JXQW01000001">
    <property type="protein sequence ID" value="KIQ06572.1"/>
    <property type="molecule type" value="Genomic_DNA"/>
</dbReference>
<dbReference type="PANTHER" id="PTHR30329">
    <property type="entry name" value="STATOR ELEMENT OF FLAGELLAR MOTOR COMPLEX"/>
    <property type="match status" value="1"/>
</dbReference>
<dbReference type="Pfam" id="PF14346">
    <property type="entry name" value="DUF4398"/>
    <property type="match status" value="1"/>
</dbReference>
<evidence type="ECO:0000313" key="9">
    <source>
        <dbReference type="Proteomes" id="UP000032068"/>
    </source>
</evidence>
<dbReference type="RefSeq" id="WP_042551817.1">
    <property type="nucleotide sequence ID" value="NZ_JXQW01000001.1"/>
</dbReference>
<protein>
    <submittedName>
        <fullName evidence="8">Membrane protein</fullName>
    </submittedName>
</protein>
<dbReference type="PANTHER" id="PTHR30329:SF21">
    <property type="entry name" value="LIPOPROTEIN YIAD-RELATED"/>
    <property type="match status" value="1"/>
</dbReference>
<dbReference type="InterPro" id="IPR006664">
    <property type="entry name" value="OMP_bac"/>
</dbReference>
<evidence type="ECO:0000256" key="6">
    <source>
        <dbReference type="SAM" id="SignalP"/>
    </source>
</evidence>
<dbReference type="Gene3D" id="3.30.1330.60">
    <property type="entry name" value="OmpA-like domain"/>
    <property type="match status" value="1"/>
</dbReference>
<proteinExistence type="predicted"/>
<feature type="domain" description="OmpA-like" evidence="7">
    <location>
        <begin position="133"/>
        <end position="250"/>
    </location>
</feature>
<dbReference type="GO" id="GO:0009279">
    <property type="term" value="C:cell outer membrane"/>
    <property type="evidence" value="ECO:0007669"/>
    <property type="project" value="UniProtKB-SubCell"/>
</dbReference>
<dbReference type="Pfam" id="PF00691">
    <property type="entry name" value="OmpA"/>
    <property type="match status" value="1"/>
</dbReference>
<dbReference type="Proteomes" id="UP000032068">
    <property type="component" value="Unassembled WGS sequence"/>
</dbReference>
<dbReference type="InterPro" id="IPR050330">
    <property type="entry name" value="Bact_OuterMem_StrucFunc"/>
</dbReference>
<name>A0A0D0L6A1_9PSED</name>
<sequence length="262" mass="28751">MRNQLMIPALLALSVGLAACSTKPNVNLEQARSNFSTLQSDPKAIKVAALETKDAGEFLEKAEKAYREKEDQKIVDQLSYLANQRVEVARQTIALRTTEQDLQKTAAQRTQARLEAREAQIKQLQSSLNGKKTERGTLVTFGDVLFDVGRAELKAGGLHNINQLAEFLRDNPGRKVLVEGYTDSTGSEALNLDLSDRRANAVRTALVRMGVGPERIVAQGYGKEYPVASNASASGRAMNRRVEVTISNDNKAVAPRSSFRSY</sequence>
<dbReference type="PROSITE" id="PS51123">
    <property type="entry name" value="OMPA_2"/>
    <property type="match status" value="1"/>
</dbReference>
<dbReference type="InterPro" id="IPR036737">
    <property type="entry name" value="OmpA-like_sf"/>
</dbReference>
<dbReference type="AlphaFoldDB" id="A0A0D0L6A1"/>
<dbReference type="InterPro" id="IPR006665">
    <property type="entry name" value="OmpA-like"/>
</dbReference>
<evidence type="ECO:0000256" key="4">
    <source>
        <dbReference type="PROSITE-ProRule" id="PRU00473"/>
    </source>
</evidence>
<feature type="signal peptide" evidence="6">
    <location>
        <begin position="1"/>
        <end position="18"/>
    </location>
</feature>
<dbReference type="InterPro" id="IPR025511">
    <property type="entry name" value="DUF4398"/>
</dbReference>
<dbReference type="CDD" id="cd07185">
    <property type="entry name" value="OmpA_C-like"/>
    <property type="match status" value="1"/>
</dbReference>